<protein>
    <recommendedName>
        <fullName evidence="3">DUF2946 domain-containing protein</fullName>
    </recommendedName>
</protein>
<evidence type="ECO:0000313" key="1">
    <source>
        <dbReference type="EMBL" id="NGZ84821.1"/>
    </source>
</evidence>
<keyword evidence="2" id="KW-1185">Reference proteome</keyword>
<proteinExistence type="predicted"/>
<gene>
    <name evidence="1" type="ORF">GW587_11210</name>
</gene>
<comment type="caution">
    <text evidence="1">The sequence shown here is derived from an EMBL/GenBank/DDBJ whole genome shotgun (WGS) entry which is preliminary data.</text>
</comment>
<dbReference type="RefSeq" id="WP_166102468.1">
    <property type="nucleotide sequence ID" value="NZ_JAADJT010000004.1"/>
</dbReference>
<sequence length="113" mass="12118">MMQRRSIVHVFLALLLLLTQQIGVTHVYTHWSDINQQVSQLSDEEHAEHRKSVAAHKLCAECVSVAQMAAAITGAPPMLALATVGAGPVAVPTTMSACERTTCVFQSRAPPLA</sequence>
<accession>A0ABX0FJS3</accession>
<evidence type="ECO:0000313" key="2">
    <source>
        <dbReference type="Proteomes" id="UP000666369"/>
    </source>
</evidence>
<dbReference type="Proteomes" id="UP000666369">
    <property type="component" value="Unassembled WGS sequence"/>
</dbReference>
<reference evidence="2" key="2">
    <citation type="submission" date="2023-07" db="EMBL/GenBank/DDBJ databases">
        <title>Duganella aceri sp. nov., isolated from tree sap.</title>
        <authorList>
            <person name="Kim I.S."/>
        </authorList>
    </citation>
    <scope>NUCLEOTIDE SEQUENCE [LARGE SCALE GENOMIC DNA]</scope>
    <source>
        <strain evidence="2">SAP-35</strain>
    </source>
</reference>
<organism evidence="1 2">
    <name type="scientific">Duganella aceris</name>
    <dbReference type="NCBI Taxonomy" id="2703883"/>
    <lineage>
        <taxon>Bacteria</taxon>
        <taxon>Pseudomonadati</taxon>
        <taxon>Pseudomonadota</taxon>
        <taxon>Betaproteobacteria</taxon>
        <taxon>Burkholderiales</taxon>
        <taxon>Oxalobacteraceae</taxon>
        <taxon>Telluria group</taxon>
        <taxon>Duganella</taxon>
    </lineage>
</organism>
<name>A0ABX0FJS3_9BURK</name>
<evidence type="ECO:0008006" key="3">
    <source>
        <dbReference type="Google" id="ProtNLM"/>
    </source>
</evidence>
<reference evidence="1 2" key="1">
    <citation type="submission" date="2020-01" db="EMBL/GenBank/DDBJ databases">
        <authorList>
            <person name="Lee S.D."/>
        </authorList>
    </citation>
    <scope>NUCLEOTIDE SEQUENCE [LARGE SCALE GENOMIC DNA]</scope>
    <source>
        <strain evidence="1 2">SAP-35</strain>
    </source>
</reference>
<dbReference type="EMBL" id="JAADJT010000004">
    <property type="protein sequence ID" value="NGZ84821.1"/>
    <property type="molecule type" value="Genomic_DNA"/>
</dbReference>